<keyword evidence="3" id="KW-1185">Reference proteome</keyword>
<dbReference type="GO" id="GO:0005524">
    <property type="term" value="F:ATP binding"/>
    <property type="evidence" value="ECO:0007669"/>
    <property type="project" value="UniProtKB-KW"/>
</dbReference>
<dbReference type="Pfam" id="PF13401">
    <property type="entry name" value="AAA_22"/>
    <property type="match status" value="1"/>
</dbReference>
<sequence length="356" mass="39350">MTDKNKTDYAEMLKKPEYENLRTLLRDKIVPTRQLNLITSQVARAQQQIAARFNEGAFWSADNSLPIDGVLIVGESGSGKSFGLRYAMQTLPAIALLDGGVMESSPFYVDTPTHGTFSMLAKEIVRRADGVDVREPKDQDAPGKAISAIGRHGFTMVAVDEISRIINPQRHNTKGLAVQSHLVWTMAIELLNLSTSPTPIALSGLPHVLDSFMITDKKEDAQKVRREAHRRMRIVRLPELDPGLDRDMLLGAIHKYCEVAKVETKLTEADHIVPRLVHASFNQAGSALEWIQKAVALAKVRPRGKLDREDFAYVYGDMTSAARSANPFLASGWDRIDIGKIAPRSFSEAIAKPEAA</sequence>
<keyword evidence="2" id="KW-0547">Nucleotide-binding</keyword>
<dbReference type="EMBL" id="CP068047">
    <property type="protein sequence ID" value="QQR34761.1"/>
    <property type="molecule type" value="Genomic_DNA"/>
</dbReference>
<reference evidence="2 3" key="1">
    <citation type="submission" date="2021-01" db="EMBL/GenBank/DDBJ databases">
        <title>Genome seq and assembly of Devosia sp. G19.</title>
        <authorList>
            <person name="Chhetri G."/>
        </authorList>
    </citation>
    <scope>NUCLEOTIDE SEQUENCE [LARGE SCALE GENOMIC DNA]</scope>
    <source>
        <strain evidence="2 3">G19</strain>
    </source>
</reference>
<accession>A0ABX7BSJ5</accession>
<organism evidence="2 3">
    <name type="scientific">Devosia oryziradicis</name>
    <dbReference type="NCBI Taxonomy" id="2801335"/>
    <lineage>
        <taxon>Bacteria</taxon>
        <taxon>Pseudomonadati</taxon>
        <taxon>Pseudomonadota</taxon>
        <taxon>Alphaproteobacteria</taxon>
        <taxon>Hyphomicrobiales</taxon>
        <taxon>Devosiaceae</taxon>
        <taxon>Devosia</taxon>
    </lineage>
</organism>
<protein>
    <submittedName>
        <fullName evidence="2">ATP-binding protein</fullName>
    </submittedName>
</protein>
<dbReference type="InterPro" id="IPR049945">
    <property type="entry name" value="AAA_22"/>
</dbReference>
<evidence type="ECO:0000259" key="1">
    <source>
        <dbReference type="Pfam" id="PF13401"/>
    </source>
</evidence>
<feature type="domain" description="ORC1/DEAH AAA+ ATPase" evidence="1">
    <location>
        <begin position="71"/>
        <end position="209"/>
    </location>
</feature>
<dbReference type="SUPFAM" id="SSF52540">
    <property type="entry name" value="P-loop containing nucleoside triphosphate hydrolases"/>
    <property type="match status" value="1"/>
</dbReference>
<keyword evidence="2" id="KW-0067">ATP-binding</keyword>
<name>A0ABX7BSJ5_9HYPH</name>
<dbReference type="Proteomes" id="UP000595460">
    <property type="component" value="Chromosome"/>
</dbReference>
<dbReference type="InterPro" id="IPR027417">
    <property type="entry name" value="P-loop_NTPase"/>
</dbReference>
<dbReference type="RefSeq" id="WP_201653053.1">
    <property type="nucleotide sequence ID" value="NZ_CP068047.1"/>
</dbReference>
<gene>
    <name evidence="2" type="ORF">JI749_10215</name>
</gene>
<evidence type="ECO:0000313" key="3">
    <source>
        <dbReference type="Proteomes" id="UP000595460"/>
    </source>
</evidence>
<evidence type="ECO:0000313" key="2">
    <source>
        <dbReference type="EMBL" id="QQR34761.1"/>
    </source>
</evidence>
<proteinExistence type="predicted"/>